<keyword evidence="1" id="KW-0812">Transmembrane</keyword>
<name>A0ABM9AC98_9GAMM</name>
<comment type="caution">
    <text evidence="2">The sequence shown here is derived from an EMBL/GenBank/DDBJ whole genome shotgun (WGS) entry which is preliminary data.</text>
</comment>
<evidence type="ECO:0000313" key="3">
    <source>
        <dbReference type="Proteomes" id="UP000838100"/>
    </source>
</evidence>
<sequence>MDINDWRGVATALALIAFIGVCLWAYSGRSKEKFDNAAQSPFADEFKNK</sequence>
<protein>
    <recommendedName>
        <fullName evidence="4">CcoQ/FixQ family Cbb3-type cytochrome c oxidase assembly chaperone</fullName>
    </recommendedName>
</protein>
<evidence type="ECO:0000256" key="1">
    <source>
        <dbReference type="SAM" id="Phobius"/>
    </source>
</evidence>
<dbReference type="Pfam" id="PF05545">
    <property type="entry name" value="FixQ"/>
    <property type="match status" value="1"/>
</dbReference>
<evidence type="ECO:0000313" key="2">
    <source>
        <dbReference type="EMBL" id="CAH0990827.1"/>
    </source>
</evidence>
<proteinExistence type="predicted"/>
<dbReference type="CDD" id="cd01324">
    <property type="entry name" value="cbb3_Oxidase_CcoQ"/>
    <property type="match status" value="1"/>
</dbReference>
<keyword evidence="1" id="KW-0472">Membrane</keyword>
<keyword evidence="3" id="KW-1185">Reference proteome</keyword>
<feature type="transmembrane region" description="Helical" evidence="1">
    <location>
        <begin position="6"/>
        <end position="26"/>
    </location>
</feature>
<reference evidence="2" key="1">
    <citation type="submission" date="2021-12" db="EMBL/GenBank/DDBJ databases">
        <authorList>
            <person name="Rodrigo-Torres L."/>
            <person name="Arahal R. D."/>
            <person name="Lucena T."/>
        </authorList>
    </citation>
    <scope>NUCLEOTIDE SEQUENCE</scope>
    <source>
        <strain evidence="2">CECT 8267</strain>
    </source>
</reference>
<dbReference type="InterPro" id="IPR008621">
    <property type="entry name" value="Cbb3-typ_cyt_oxidase_comp"/>
</dbReference>
<dbReference type="RefSeq" id="WP_237443497.1">
    <property type="nucleotide sequence ID" value="NZ_CAKLPX010000001.1"/>
</dbReference>
<evidence type="ECO:0008006" key="4">
    <source>
        <dbReference type="Google" id="ProtNLM"/>
    </source>
</evidence>
<accession>A0ABM9AC98</accession>
<dbReference type="EMBL" id="CAKLPX010000001">
    <property type="protein sequence ID" value="CAH0990827.1"/>
    <property type="molecule type" value="Genomic_DNA"/>
</dbReference>
<dbReference type="Proteomes" id="UP000838100">
    <property type="component" value="Unassembled WGS sequence"/>
</dbReference>
<organism evidence="2 3">
    <name type="scientific">Sinobacterium norvegicum</name>
    <dbReference type="NCBI Taxonomy" id="1641715"/>
    <lineage>
        <taxon>Bacteria</taxon>
        <taxon>Pseudomonadati</taxon>
        <taxon>Pseudomonadota</taxon>
        <taxon>Gammaproteobacteria</taxon>
        <taxon>Cellvibrionales</taxon>
        <taxon>Spongiibacteraceae</taxon>
        <taxon>Sinobacterium</taxon>
    </lineage>
</organism>
<keyword evidence="1" id="KW-1133">Transmembrane helix</keyword>
<gene>
    <name evidence="2" type="ORF">SIN8267_00927</name>
</gene>